<dbReference type="AlphaFoldDB" id="A0AAD8PEW1"/>
<name>A0AAD8PEW1_BABGI</name>
<dbReference type="Gene3D" id="3.40.50.1000">
    <property type="entry name" value="HAD superfamily/HAD-like"/>
    <property type="match status" value="1"/>
</dbReference>
<evidence type="ECO:0000313" key="4">
    <source>
        <dbReference type="EMBL" id="KAK1444091.1"/>
    </source>
</evidence>
<proteinExistence type="inferred from homology"/>
<reference evidence="4" key="1">
    <citation type="submission" date="2023-08" db="EMBL/GenBank/DDBJ databases">
        <title>Draft sequence of the Babesia gibsoni genome.</title>
        <authorList>
            <person name="Yamagishi J.Y."/>
            <person name="Xuan X.X."/>
        </authorList>
    </citation>
    <scope>NUCLEOTIDE SEQUENCE</scope>
    <source>
        <strain evidence="4">Azabu</strain>
    </source>
</reference>
<dbReference type="InterPro" id="IPR013783">
    <property type="entry name" value="Ig-like_fold"/>
</dbReference>
<comment type="similarity">
    <text evidence="1">In the N-terminal section; belongs to the glycosyltransferase 20 family.</text>
</comment>
<dbReference type="SUPFAM" id="SSF49452">
    <property type="entry name" value="Starch-binding domain-like"/>
    <property type="match status" value="1"/>
</dbReference>
<keyword evidence="5" id="KW-1185">Reference proteome</keyword>
<dbReference type="PROSITE" id="PS51166">
    <property type="entry name" value="CBM20"/>
    <property type="match status" value="1"/>
</dbReference>
<dbReference type="Proteomes" id="UP001230268">
    <property type="component" value="Unassembled WGS sequence"/>
</dbReference>
<dbReference type="Gene3D" id="3.40.50.2000">
    <property type="entry name" value="Glycogen Phosphorylase B"/>
    <property type="match status" value="2"/>
</dbReference>
<dbReference type="SUPFAM" id="SSF53756">
    <property type="entry name" value="UDP-Glycosyltransferase/glycogen phosphorylase"/>
    <property type="match status" value="1"/>
</dbReference>
<gene>
    <name evidence="4" type="ORF">BgAZ_209670</name>
</gene>
<sequence>MVFYTAVHFRCKAELEFGYTLVAVGDHIALGNWEPKHGHQLDQSKTVESVWNSRAPAYLPLREKRKYKYAVLDGIGDFVRWHDEEVRLVEPTGNEMILEDDNGYYRTHCSTFSGLDGDGHVNGESMAETSDGTTQLKVLKLLQKLDVDPSRIVYFITSRLPIQVSRKPDGGFAIRDCNTPLTTTMWHVRHRLHNRMRFIGACMVVSDNADDVSNGGASSEDKTKTESTRNIFTLDEKNELRRLLWEYDCIPVFVSSDEQRKSMLFCKKYLWHLFYNIGLWDINEQQEFDWELWHSHLNINREYSKIAREYATDGDFFWVHDYKLLMVPQYITRKTTSSNIGIFMHAMFPPSSLFSCLAVRDMILRSMLCADLIGFQFFPYARHFLSCCKQVLGVDHSSKPGGMLDIEYNGRDVMILLSHSHIQPDLLAEKVCENSGVPALVSEMKDKWKDRFIVASVDRDVRLAGLSLKLKAFRKFLRDYPYARHNVLLIQYVCAADTLWECRTDVSKSLKEMANSINEEFKGVHVVLKFSVTQQQRYALLVAADCFLDTSIRGGINLRAMEYIYCRQGKPAAAVLSEFVGFSKILLSAKPVNPWNVDSIVEALDACVSSDPKHRMDVCKRDFDYIVGNDTVEWVNHFVRELFCARKRQDMRHVSVGLGRTYKTYSLANTFRPLDVEHLMEKYVNSKRRLIFLDCEGTLCPSFWGQPPRSSQDLETAIKSKTSLLACNVENIHKLAKNTANLVVVISGQSRSHMENIWFKGLKEVGLCSGYGIYYKVPAITGDDWKCMLDCLNEEWRKPVLQIMEQYVHRTPGSYVENMEGMVVFQFHHADPEFAVTQSTELFSVLKDALSPYAVDVQCNKWNVLVIYKGINKGAALLNIAKRYSAVHGDFDFALCIGDHKSDEDMFKALATLDEMVHGKPSARTEDSIRDAKYISCTVGMKPSKAMYYLNSYTDVAEVLANLTHY</sequence>
<dbReference type="Gene3D" id="2.60.40.10">
    <property type="entry name" value="Immunoglobulins"/>
    <property type="match status" value="1"/>
</dbReference>
<dbReference type="CDD" id="cd03788">
    <property type="entry name" value="GT20_TPS"/>
    <property type="match status" value="1"/>
</dbReference>
<evidence type="ECO:0000256" key="2">
    <source>
        <dbReference type="ARBA" id="ARBA00006330"/>
    </source>
</evidence>
<accession>A0AAD8PEW1</accession>
<dbReference type="EMBL" id="JAVEPI010000002">
    <property type="protein sequence ID" value="KAK1444091.1"/>
    <property type="molecule type" value="Genomic_DNA"/>
</dbReference>
<evidence type="ECO:0000259" key="3">
    <source>
        <dbReference type="PROSITE" id="PS51166"/>
    </source>
</evidence>
<dbReference type="PANTHER" id="PTHR10788">
    <property type="entry name" value="TREHALOSE-6-PHOSPHATE SYNTHASE"/>
    <property type="match status" value="1"/>
</dbReference>
<dbReference type="GO" id="GO:0005829">
    <property type="term" value="C:cytosol"/>
    <property type="evidence" value="ECO:0007669"/>
    <property type="project" value="TreeGrafter"/>
</dbReference>
<dbReference type="Pfam" id="PF00686">
    <property type="entry name" value="CBM_20"/>
    <property type="match status" value="1"/>
</dbReference>
<dbReference type="CDD" id="cd05467">
    <property type="entry name" value="CBM20"/>
    <property type="match status" value="1"/>
</dbReference>
<evidence type="ECO:0000256" key="1">
    <source>
        <dbReference type="ARBA" id="ARBA00005409"/>
    </source>
</evidence>
<feature type="domain" description="CBM20" evidence="3">
    <location>
        <begin position="1"/>
        <end position="114"/>
    </location>
</feature>
<dbReference type="Pfam" id="PF00982">
    <property type="entry name" value="Glyco_transf_20"/>
    <property type="match status" value="1"/>
</dbReference>
<dbReference type="SMART" id="SM01065">
    <property type="entry name" value="CBM_2"/>
    <property type="match status" value="1"/>
</dbReference>
<protein>
    <submittedName>
        <fullName evidence="4">Trehalose-6-phosphate synthase</fullName>
    </submittedName>
</protein>
<dbReference type="InterPro" id="IPR036412">
    <property type="entry name" value="HAD-like_sf"/>
</dbReference>
<comment type="similarity">
    <text evidence="2">In the C-terminal section; belongs to the trehalose phosphatase family.</text>
</comment>
<comment type="caution">
    <text evidence="4">The sequence shown here is derived from an EMBL/GenBank/DDBJ whole genome shotgun (WGS) entry which is preliminary data.</text>
</comment>
<dbReference type="InterPro" id="IPR001830">
    <property type="entry name" value="Glyco_trans_20"/>
</dbReference>
<dbReference type="InterPro" id="IPR023214">
    <property type="entry name" value="HAD_sf"/>
</dbReference>
<dbReference type="InterPro" id="IPR003337">
    <property type="entry name" value="Trehalose_PPase"/>
</dbReference>
<dbReference type="PANTHER" id="PTHR10788:SF94">
    <property type="entry name" value="ALPHA,ALPHA-TREHALOSE-PHOSPHATE SYNTHASE [UDP-FORMING] 5"/>
    <property type="match status" value="1"/>
</dbReference>
<dbReference type="InterPro" id="IPR002044">
    <property type="entry name" value="CBM20"/>
</dbReference>
<dbReference type="GO" id="GO:0005992">
    <property type="term" value="P:trehalose biosynthetic process"/>
    <property type="evidence" value="ECO:0007669"/>
    <property type="project" value="InterPro"/>
</dbReference>
<dbReference type="FunFam" id="3.40.50.1000:FF:000052">
    <property type="entry name" value="Alpha,alpha-trehalose-phosphate synthase [UDP-forming] 6"/>
    <property type="match status" value="1"/>
</dbReference>
<organism evidence="4 5">
    <name type="scientific">Babesia gibsoni</name>
    <dbReference type="NCBI Taxonomy" id="33632"/>
    <lineage>
        <taxon>Eukaryota</taxon>
        <taxon>Sar</taxon>
        <taxon>Alveolata</taxon>
        <taxon>Apicomplexa</taxon>
        <taxon>Aconoidasida</taxon>
        <taxon>Piroplasmida</taxon>
        <taxon>Babesiidae</taxon>
        <taxon>Babesia</taxon>
    </lineage>
</organism>
<dbReference type="Pfam" id="PF02358">
    <property type="entry name" value="Trehalose_PPase"/>
    <property type="match status" value="1"/>
</dbReference>
<dbReference type="InterPro" id="IPR013784">
    <property type="entry name" value="Carb-bd-like_fold"/>
</dbReference>
<evidence type="ECO:0000313" key="5">
    <source>
        <dbReference type="Proteomes" id="UP001230268"/>
    </source>
</evidence>
<dbReference type="SUPFAM" id="SSF56784">
    <property type="entry name" value="HAD-like"/>
    <property type="match status" value="1"/>
</dbReference>
<dbReference type="GO" id="GO:0004805">
    <property type="term" value="F:trehalose-phosphatase activity"/>
    <property type="evidence" value="ECO:0007669"/>
    <property type="project" value="TreeGrafter"/>
</dbReference>
<dbReference type="GO" id="GO:2001070">
    <property type="term" value="F:starch binding"/>
    <property type="evidence" value="ECO:0007669"/>
    <property type="project" value="InterPro"/>
</dbReference>
<dbReference type="Gene3D" id="3.30.70.1020">
    <property type="entry name" value="Trehalose-6-phosphate phosphatase related protein, domain 2"/>
    <property type="match status" value="1"/>
</dbReference>